<evidence type="ECO:0000313" key="2">
    <source>
        <dbReference type="Proteomes" id="UP001594351"/>
    </source>
</evidence>
<comment type="caution">
    <text evidence="1">The sequence shown here is derived from an EMBL/GenBank/DDBJ whole genome shotgun (WGS) entry which is preliminary data.</text>
</comment>
<reference evidence="1 2" key="1">
    <citation type="submission" date="2024-09" db="EMBL/GenBank/DDBJ databases">
        <title>Laminarin stimulates single cell rates of sulfate reduction while oxygen inhibits transcriptomic activity in coastal marine sediment.</title>
        <authorList>
            <person name="Lindsay M."/>
            <person name="Orcutt B."/>
            <person name="Emerson D."/>
            <person name="Stepanauskas R."/>
            <person name="D'Angelo T."/>
        </authorList>
    </citation>
    <scope>NUCLEOTIDE SEQUENCE [LARGE SCALE GENOMIC DNA]</scope>
    <source>
        <strain evidence="1">SAG AM-311-K15</strain>
    </source>
</reference>
<dbReference type="Pfam" id="PF12974">
    <property type="entry name" value="Phosphonate-bd"/>
    <property type="match status" value="1"/>
</dbReference>
<name>A0ABV6YZ42_UNCC1</name>
<dbReference type="Proteomes" id="UP001594351">
    <property type="component" value="Unassembled WGS sequence"/>
</dbReference>
<evidence type="ECO:0000313" key="1">
    <source>
        <dbReference type="EMBL" id="MFC1851465.1"/>
    </source>
</evidence>
<sequence>MSWYSFMKLLPKIKTGIIYFLALFGALFIADQPTLSASDELYCAIVNPDIGTPEVVRTAFKPLFEYLSKKVKRKIIVVIRPSVQKTVEELKAGKIDFGYTGIVDYFKMGAQFPIKPALTFVKWGKNSYTACFTVRSSDRNLTLKDFKGRRLGYTSFHKTFGGIYPQILLTEQGVKSSFKEYFSHVKAYYSDVSSLQDLLTQKIDVCVVSLSTLKVLKNSSPWLVKGIVILYKQEGLMFAPIFYRADMDEKIREGLISGTIEFFKTTRGDQLMMMFKINGVQRVTDEEYEPDRQRALKLGYIPGKTDPKTP</sequence>
<dbReference type="Gene3D" id="3.40.190.10">
    <property type="entry name" value="Periplasmic binding protein-like II"/>
    <property type="match status" value="2"/>
</dbReference>
<accession>A0ABV6YZ42</accession>
<organism evidence="1 2">
    <name type="scientific">candidate division CSSED10-310 bacterium</name>
    <dbReference type="NCBI Taxonomy" id="2855610"/>
    <lineage>
        <taxon>Bacteria</taxon>
        <taxon>Bacteria division CSSED10-310</taxon>
    </lineage>
</organism>
<dbReference type="PANTHER" id="PTHR35841">
    <property type="entry name" value="PHOSPHONATES-BINDING PERIPLASMIC PROTEIN"/>
    <property type="match status" value="1"/>
</dbReference>
<gene>
    <name evidence="1" type="ORF">ACFL27_14815</name>
</gene>
<dbReference type="EMBL" id="JBHPBY010000191">
    <property type="protein sequence ID" value="MFC1851465.1"/>
    <property type="molecule type" value="Genomic_DNA"/>
</dbReference>
<protein>
    <submittedName>
        <fullName evidence="1">Phosphate/phosphite/phosphonate ABC transporter substrate-binding protein</fullName>
    </submittedName>
</protein>
<keyword evidence="2" id="KW-1185">Reference proteome</keyword>
<proteinExistence type="predicted"/>
<dbReference type="PANTHER" id="PTHR35841:SF1">
    <property type="entry name" value="PHOSPHONATES-BINDING PERIPLASMIC PROTEIN"/>
    <property type="match status" value="1"/>
</dbReference>
<dbReference type="SUPFAM" id="SSF53850">
    <property type="entry name" value="Periplasmic binding protein-like II"/>
    <property type="match status" value="1"/>
</dbReference>